<dbReference type="PANTHER" id="PTHR23248">
    <property type="entry name" value="PHOSPHOLIPID SCRAMBLASE-RELATED"/>
    <property type="match status" value="1"/>
</dbReference>
<dbReference type="EMBL" id="CADEPM010000006">
    <property type="protein sequence ID" value="CAB3407660.1"/>
    <property type="molecule type" value="Genomic_DNA"/>
</dbReference>
<keyword evidence="2" id="KW-0106">Calcium</keyword>
<comment type="function">
    <text evidence="2">May mediate accelerated ATP-independent bidirectional transbilayer migration of phospholipids upon binding calcium ions that results in a loss of phospholipid asymmetry in the plasma membrane.</text>
</comment>
<keyword evidence="4" id="KW-1185">Reference proteome</keyword>
<name>A0A8S1F9F6_9PELO</name>
<reference evidence="3 4" key="1">
    <citation type="submission" date="2020-04" db="EMBL/GenBank/DDBJ databases">
        <authorList>
            <person name="Laetsch R D."/>
            <person name="Stevens L."/>
            <person name="Kumar S."/>
            <person name="Blaxter L. M."/>
        </authorList>
    </citation>
    <scope>NUCLEOTIDE SEQUENCE [LARGE SCALE GENOMIC DNA]</scope>
</reference>
<dbReference type="GO" id="GO:0017128">
    <property type="term" value="F:phospholipid scramblase activity"/>
    <property type="evidence" value="ECO:0007669"/>
    <property type="project" value="InterPro"/>
</dbReference>
<organism evidence="3 4">
    <name type="scientific">Caenorhabditis bovis</name>
    <dbReference type="NCBI Taxonomy" id="2654633"/>
    <lineage>
        <taxon>Eukaryota</taxon>
        <taxon>Metazoa</taxon>
        <taxon>Ecdysozoa</taxon>
        <taxon>Nematoda</taxon>
        <taxon>Chromadorea</taxon>
        <taxon>Rhabditida</taxon>
        <taxon>Rhabditina</taxon>
        <taxon>Rhabditomorpha</taxon>
        <taxon>Rhabditoidea</taxon>
        <taxon>Rhabditidae</taxon>
        <taxon>Peloderinae</taxon>
        <taxon>Caenorhabditis</taxon>
    </lineage>
</organism>
<dbReference type="OrthoDB" id="10041953at2759"/>
<protein>
    <recommendedName>
        <fullName evidence="2">Phospholipid scramblase</fullName>
    </recommendedName>
</protein>
<dbReference type="PANTHER" id="PTHR23248:SF63">
    <property type="entry name" value="PHOSPHOLIPID SCRAMBLASE"/>
    <property type="match status" value="1"/>
</dbReference>
<evidence type="ECO:0000256" key="2">
    <source>
        <dbReference type="RuleBase" id="RU363116"/>
    </source>
</evidence>
<dbReference type="InterPro" id="IPR005552">
    <property type="entry name" value="Scramblase"/>
</dbReference>
<proteinExistence type="inferred from homology"/>
<evidence type="ECO:0000313" key="4">
    <source>
        <dbReference type="Proteomes" id="UP000494206"/>
    </source>
</evidence>
<gene>
    <name evidence="3" type="ORF">CBOVIS_LOCUS9554</name>
</gene>
<keyword evidence="2" id="KW-0564">Palmitate</keyword>
<sequence>MSYIPMQPVICTQPGVQTLQAPPGTVLPMQSIPGVPQGLEYLTYLDTVIIKQKKELVEIVTNFETANRYVVMNANGQQAFFAMEESGCCSRQLCGPRRGFVMHILDNYQQEVLANECAIVSTSIGHLGSVRQQFSCCSPGYDILDANGDLVFEICGPCCCSMITCSDKDFNIKTMDGVVVGAITKKWGGCCKEAFTDADTFQVTFPLDLDVKMKAVLLGATFLIDFMHFEDANNDSKSSTALDCTR</sequence>
<comment type="cofactor">
    <cofactor evidence="2">
        <name>Ca(2+)</name>
        <dbReference type="ChEBI" id="CHEBI:29108"/>
    </cofactor>
</comment>
<evidence type="ECO:0000256" key="1">
    <source>
        <dbReference type="ARBA" id="ARBA00005350"/>
    </source>
</evidence>
<dbReference type="InterPro" id="IPR025659">
    <property type="entry name" value="Tubby-like_C"/>
</dbReference>
<comment type="similarity">
    <text evidence="1 2">Belongs to the phospholipid scramblase family.</text>
</comment>
<comment type="caution">
    <text evidence="3">The sequence shown here is derived from an EMBL/GenBank/DDBJ whole genome shotgun (WGS) entry which is preliminary data.</text>
</comment>
<evidence type="ECO:0000313" key="3">
    <source>
        <dbReference type="EMBL" id="CAB3407660.1"/>
    </source>
</evidence>
<keyword evidence="2" id="KW-0449">Lipoprotein</keyword>
<dbReference type="SUPFAM" id="SSF54518">
    <property type="entry name" value="Tubby C-terminal domain-like"/>
    <property type="match status" value="1"/>
</dbReference>
<accession>A0A8S1F9F6</accession>
<dbReference type="Pfam" id="PF03803">
    <property type="entry name" value="Scramblase"/>
    <property type="match status" value="1"/>
</dbReference>
<dbReference type="Proteomes" id="UP000494206">
    <property type="component" value="Unassembled WGS sequence"/>
</dbReference>
<dbReference type="AlphaFoldDB" id="A0A8S1F9F6"/>
<dbReference type="GO" id="GO:0005886">
    <property type="term" value="C:plasma membrane"/>
    <property type="evidence" value="ECO:0007669"/>
    <property type="project" value="TreeGrafter"/>
</dbReference>